<dbReference type="Pfam" id="PF00202">
    <property type="entry name" value="Aminotran_3"/>
    <property type="match status" value="1"/>
</dbReference>
<dbReference type="InterPro" id="IPR015424">
    <property type="entry name" value="PyrdxlP-dep_Trfase"/>
</dbReference>
<proteinExistence type="inferred from homology"/>
<feature type="compositionally biased region" description="Basic and acidic residues" evidence="5">
    <location>
        <begin position="1"/>
        <end position="11"/>
    </location>
</feature>
<evidence type="ECO:0000256" key="3">
    <source>
        <dbReference type="ARBA" id="ARBA00022898"/>
    </source>
</evidence>
<keyword evidence="3 4" id="KW-0663">Pyridoxal phosphate</keyword>
<dbReference type="CDD" id="cd00610">
    <property type="entry name" value="OAT_like"/>
    <property type="match status" value="1"/>
</dbReference>
<dbReference type="EMBL" id="CP028901">
    <property type="protein sequence ID" value="AWB33108.1"/>
    <property type="molecule type" value="Genomic_DNA"/>
</dbReference>
<feature type="compositionally biased region" description="Polar residues" evidence="5">
    <location>
        <begin position="12"/>
        <end position="28"/>
    </location>
</feature>
<dbReference type="PROSITE" id="PS00600">
    <property type="entry name" value="AA_TRANSFER_CLASS_3"/>
    <property type="match status" value="1"/>
</dbReference>
<feature type="region of interest" description="Disordered" evidence="5">
    <location>
        <begin position="1"/>
        <end position="49"/>
    </location>
</feature>
<sequence length="477" mass="51421">MSTRTSSDRSESGSPSQSCTASHPSSSADARPRQGGPVQFFYQSPTEARRPTVARGEGIYLWDTTGKRYVDASSGPIAVNIGHGNQRVMQAAMRQMEKVSYASRLFFENDANAQLADLIAQHAGPGLERAFFVSGGSEATEAAMKLARQHAVVRGESSRWKVISRNPSYHGSTLGAVGVSGDFVSEGMYGVMTRIMPKAPAPFSYRIPDGQTAETYAMACADELENIIEQEGPQTVLAFIMEPVGGLATGALVSTEAYCRRVREICTRHGVLLIFDEVMSGVGRTGTFLTSHQFQNVQPDLVTLAKGLASGYTPLGAVLASRSMVEEISSTGGFMHGHTYSSNPLSCAIGVATMQETIDNDLPHNSAVMGEYLREKLLALQTRHEVIGDVRGKGLLMALEIVSDKASKTVFPGGINAISTIVNLAMQRGLLLYSRRTAQGRYGEWLMVAPPLIVTREEIDLITDLIDNTLTAFANQL</sequence>
<dbReference type="PANTHER" id="PTHR43094:SF1">
    <property type="entry name" value="AMINOTRANSFERASE CLASS-III"/>
    <property type="match status" value="1"/>
</dbReference>
<dbReference type="InterPro" id="IPR005814">
    <property type="entry name" value="Aminotrans_3"/>
</dbReference>
<gene>
    <name evidence="6" type="ORF">DBV39_04570</name>
</gene>
<dbReference type="GO" id="GO:0008483">
    <property type="term" value="F:transaminase activity"/>
    <property type="evidence" value="ECO:0007669"/>
    <property type="project" value="UniProtKB-KW"/>
</dbReference>
<reference evidence="6 7" key="1">
    <citation type="submission" date="2018-04" db="EMBL/GenBank/DDBJ databases">
        <title>Bordetella sp. HZ20 isolated from seawater.</title>
        <authorList>
            <person name="Sun C."/>
        </authorList>
    </citation>
    <scope>NUCLEOTIDE SEQUENCE [LARGE SCALE GENOMIC DNA]</scope>
    <source>
        <strain evidence="6 7">HZ20</strain>
    </source>
</reference>
<evidence type="ECO:0000256" key="1">
    <source>
        <dbReference type="ARBA" id="ARBA00001933"/>
    </source>
</evidence>
<evidence type="ECO:0000256" key="4">
    <source>
        <dbReference type="RuleBase" id="RU003560"/>
    </source>
</evidence>
<keyword evidence="6" id="KW-0808">Transferase</keyword>
<evidence type="ECO:0000313" key="7">
    <source>
        <dbReference type="Proteomes" id="UP000244571"/>
    </source>
</evidence>
<dbReference type="InterPro" id="IPR049704">
    <property type="entry name" value="Aminotrans_3_PPA_site"/>
</dbReference>
<comment type="similarity">
    <text evidence="2 4">Belongs to the class-III pyridoxal-phosphate-dependent aminotransferase family.</text>
</comment>
<dbReference type="InterPro" id="IPR015421">
    <property type="entry name" value="PyrdxlP-dep_Trfase_major"/>
</dbReference>
<protein>
    <submittedName>
        <fullName evidence="6">Aspartate aminotransferase family protein</fullName>
    </submittedName>
</protein>
<dbReference type="KEGG" id="boz:DBV39_04570"/>
<dbReference type="Gene3D" id="3.90.1150.10">
    <property type="entry name" value="Aspartate Aminotransferase, domain 1"/>
    <property type="match status" value="1"/>
</dbReference>
<evidence type="ECO:0000256" key="5">
    <source>
        <dbReference type="SAM" id="MobiDB-lite"/>
    </source>
</evidence>
<dbReference type="OrthoDB" id="3398487at2"/>
<dbReference type="PANTHER" id="PTHR43094">
    <property type="entry name" value="AMINOTRANSFERASE"/>
    <property type="match status" value="1"/>
</dbReference>
<dbReference type="Proteomes" id="UP000244571">
    <property type="component" value="Chromosome"/>
</dbReference>
<dbReference type="Gene3D" id="3.40.640.10">
    <property type="entry name" value="Type I PLP-dependent aspartate aminotransferase-like (Major domain)"/>
    <property type="match status" value="1"/>
</dbReference>
<evidence type="ECO:0000313" key="6">
    <source>
        <dbReference type="EMBL" id="AWB33108.1"/>
    </source>
</evidence>
<name>A0A2R4XGZ9_9BURK</name>
<keyword evidence="7" id="KW-1185">Reference proteome</keyword>
<dbReference type="RefSeq" id="WP_108620537.1">
    <property type="nucleotide sequence ID" value="NZ_CP028901.1"/>
</dbReference>
<dbReference type="GO" id="GO:0030170">
    <property type="term" value="F:pyridoxal phosphate binding"/>
    <property type="evidence" value="ECO:0007669"/>
    <property type="project" value="InterPro"/>
</dbReference>
<evidence type="ECO:0000256" key="2">
    <source>
        <dbReference type="ARBA" id="ARBA00008954"/>
    </source>
</evidence>
<organism evidence="6 7">
    <name type="scientific">Orrella marina</name>
    <dbReference type="NCBI Taxonomy" id="2163011"/>
    <lineage>
        <taxon>Bacteria</taxon>
        <taxon>Pseudomonadati</taxon>
        <taxon>Pseudomonadota</taxon>
        <taxon>Betaproteobacteria</taxon>
        <taxon>Burkholderiales</taxon>
        <taxon>Alcaligenaceae</taxon>
        <taxon>Orrella</taxon>
    </lineage>
</organism>
<dbReference type="AlphaFoldDB" id="A0A2R4XGZ9"/>
<dbReference type="InterPro" id="IPR015422">
    <property type="entry name" value="PyrdxlP-dep_Trfase_small"/>
</dbReference>
<accession>A0A2R4XGZ9</accession>
<keyword evidence="6" id="KW-0032">Aminotransferase</keyword>
<comment type="cofactor">
    <cofactor evidence="1">
        <name>pyridoxal 5'-phosphate</name>
        <dbReference type="ChEBI" id="CHEBI:597326"/>
    </cofactor>
</comment>
<dbReference type="SUPFAM" id="SSF53383">
    <property type="entry name" value="PLP-dependent transferases"/>
    <property type="match status" value="1"/>
</dbReference>